<dbReference type="InParanoid" id="A0A0C3P7A3"/>
<protein>
    <submittedName>
        <fullName evidence="1">Uncharacterized protein</fullName>
    </submittedName>
</protein>
<keyword evidence="2" id="KW-1185">Reference proteome</keyword>
<reference evidence="2" key="2">
    <citation type="submission" date="2015-01" db="EMBL/GenBank/DDBJ databases">
        <title>Evolutionary Origins and Diversification of the Mycorrhizal Mutualists.</title>
        <authorList>
            <consortium name="DOE Joint Genome Institute"/>
            <consortium name="Mycorrhizal Genomics Consortium"/>
            <person name="Kohler A."/>
            <person name="Kuo A."/>
            <person name="Nagy L.G."/>
            <person name="Floudas D."/>
            <person name="Copeland A."/>
            <person name="Barry K.W."/>
            <person name="Cichocki N."/>
            <person name="Veneault-Fourrey C."/>
            <person name="LaButti K."/>
            <person name="Lindquist E.A."/>
            <person name="Lipzen A."/>
            <person name="Lundell T."/>
            <person name="Morin E."/>
            <person name="Murat C."/>
            <person name="Riley R."/>
            <person name="Ohm R."/>
            <person name="Sun H."/>
            <person name="Tunlid A."/>
            <person name="Henrissat B."/>
            <person name="Grigoriev I.V."/>
            <person name="Hibbett D.S."/>
            <person name="Martin F."/>
        </authorList>
    </citation>
    <scope>NUCLEOTIDE SEQUENCE [LARGE SCALE GENOMIC DNA]</scope>
    <source>
        <strain evidence="2">Marx 270</strain>
    </source>
</reference>
<name>A0A0C3P7A3_PISTI</name>
<sequence length="112" mass="12647">MTRIQPAQVPATCSQQTPVTITRLSLNQTYSNSGPNHAIQPYSTHVATLLRSQKITQPTELTLLTNPIWYKYVHTSLLFWCLTPLRRNPAVDMPSPQNPMAKVLMPSIYARV</sequence>
<dbReference type="AlphaFoldDB" id="A0A0C3P7A3"/>
<organism evidence="1 2">
    <name type="scientific">Pisolithus tinctorius Marx 270</name>
    <dbReference type="NCBI Taxonomy" id="870435"/>
    <lineage>
        <taxon>Eukaryota</taxon>
        <taxon>Fungi</taxon>
        <taxon>Dikarya</taxon>
        <taxon>Basidiomycota</taxon>
        <taxon>Agaricomycotina</taxon>
        <taxon>Agaricomycetes</taxon>
        <taxon>Agaricomycetidae</taxon>
        <taxon>Boletales</taxon>
        <taxon>Sclerodermatineae</taxon>
        <taxon>Pisolithaceae</taxon>
        <taxon>Pisolithus</taxon>
    </lineage>
</organism>
<evidence type="ECO:0000313" key="1">
    <source>
        <dbReference type="EMBL" id="KIO03496.1"/>
    </source>
</evidence>
<dbReference type="EMBL" id="KN831976">
    <property type="protein sequence ID" value="KIO03496.1"/>
    <property type="molecule type" value="Genomic_DNA"/>
</dbReference>
<gene>
    <name evidence="1" type="ORF">M404DRAFT_1001422</name>
</gene>
<dbReference type="Proteomes" id="UP000054217">
    <property type="component" value="Unassembled WGS sequence"/>
</dbReference>
<reference evidence="1 2" key="1">
    <citation type="submission" date="2014-04" db="EMBL/GenBank/DDBJ databases">
        <authorList>
            <consortium name="DOE Joint Genome Institute"/>
            <person name="Kuo A."/>
            <person name="Kohler A."/>
            <person name="Costa M.D."/>
            <person name="Nagy L.G."/>
            <person name="Floudas D."/>
            <person name="Copeland A."/>
            <person name="Barry K.W."/>
            <person name="Cichocki N."/>
            <person name="Veneault-Fourrey C."/>
            <person name="LaButti K."/>
            <person name="Lindquist E.A."/>
            <person name="Lipzen A."/>
            <person name="Lundell T."/>
            <person name="Morin E."/>
            <person name="Murat C."/>
            <person name="Sun H."/>
            <person name="Tunlid A."/>
            <person name="Henrissat B."/>
            <person name="Grigoriev I.V."/>
            <person name="Hibbett D.S."/>
            <person name="Martin F."/>
            <person name="Nordberg H.P."/>
            <person name="Cantor M.N."/>
            <person name="Hua S.X."/>
        </authorList>
    </citation>
    <scope>NUCLEOTIDE SEQUENCE [LARGE SCALE GENOMIC DNA]</scope>
    <source>
        <strain evidence="1 2">Marx 270</strain>
    </source>
</reference>
<dbReference type="HOGENOM" id="CLU_2146904_0_0_1"/>
<proteinExistence type="predicted"/>
<accession>A0A0C3P7A3</accession>
<evidence type="ECO:0000313" key="2">
    <source>
        <dbReference type="Proteomes" id="UP000054217"/>
    </source>
</evidence>